<keyword evidence="2" id="KW-1185">Reference proteome</keyword>
<reference evidence="1 2" key="1">
    <citation type="submission" date="2021-11" db="EMBL/GenBank/DDBJ databases">
        <title>Black yeast isolated from Biological Soil Crust.</title>
        <authorList>
            <person name="Kurbessoian T."/>
        </authorList>
    </citation>
    <scope>NUCLEOTIDE SEQUENCE [LARGE SCALE GENOMIC DNA]</scope>
    <source>
        <strain evidence="1 2">CCFEE 5522</strain>
    </source>
</reference>
<dbReference type="AlphaFoldDB" id="A0AAV9JJC7"/>
<comment type="caution">
    <text evidence="1">The sequence shown here is derived from an EMBL/GenBank/DDBJ whole genome shotgun (WGS) entry which is preliminary data.</text>
</comment>
<dbReference type="Proteomes" id="UP001324427">
    <property type="component" value="Unassembled WGS sequence"/>
</dbReference>
<organism evidence="1 2">
    <name type="scientific">Oleoguttula mirabilis</name>
    <dbReference type="NCBI Taxonomy" id="1507867"/>
    <lineage>
        <taxon>Eukaryota</taxon>
        <taxon>Fungi</taxon>
        <taxon>Dikarya</taxon>
        <taxon>Ascomycota</taxon>
        <taxon>Pezizomycotina</taxon>
        <taxon>Dothideomycetes</taxon>
        <taxon>Dothideomycetidae</taxon>
        <taxon>Mycosphaerellales</taxon>
        <taxon>Teratosphaeriaceae</taxon>
        <taxon>Oleoguttula</taxon>
    </lineage>
</organism>
<sequence length="132" mass="13578">MCNGEGVRQSHGGAIAVLKPSTVAGAPDLAHELRLRLAEDDSNKGTTASLEGLKLDAGTAHIVIHGHGDLRSVHDLGEAVLHQFKIPDSMAGASFPLANRLSLSVGGDGVIGRRASFVQDGLVVGVGIIGWN</sequence>
<protein>
    <submittedName>
        <fullName evidence="1">Uncharacterized protein</fullName>
    </submittedName>
</protein>
<accession>A0AAV9JJC7</accession>
<gene>
    <name evidence="1" type="ORF">LTR36_002874</name>
</gene>
<evidence type="ECO:0000313" key="2">
    <source>
        <dbReference type="Proteomes" id="UP001324427"/>
    </source>
</evidence>
<name>A0AAV9JJC7_9PEZI</name>
<dbReference type="EMBL" id="JAVFHQ010000019">
    <property type="protein sequence ID" value="KAK4545524.1"/>
    <property type="molecule type" value="Genomic_DNA"/>
</dbReference>
<proteinExistence type="predicted"/>
<evidence type="ECO:0000313" key="1">
    <source>
        <dbReference type="EMBL" id="KAK4545524.1"/>
    </source>
</evidence>